<accession>A0AA85K974</accession>
<keyword evidence="2" id="KW-0819">tRNA processing</keyword>
<dbReference type="InterPro" id="IPR042214">
    <property type="entry name" value="TruD_catalytic"/>
</dbReference>
<protein>
    <recommendedName>
        <fullName evidence="4">TRUD domain-containing protein</fullName>
    </recommendedName>
</protein>
<sequence length="632" mass="71669">MDSKRPKLCTSEVDNLKSEIDVLKPEEVGITAYVRPSVKGFEAVLKNRYTSFFPFVYFYRWEDFIVREFMGCTYARLTNLEPIPDPVPEAIDFNMEEKLGDHLSELQSLDHGDIEILKIKAPDNKTDRTQIHEAVRKLFPSLESTTVKEDDQNVIVVFRKNHPEAKNSRRSRGNAKGMSKSAPYCRFVLYKEGKDTLSAIQLLSRFLHVGPSMFTYAGTKDRRAITTQFVTVKGINSKTLSSLNSRLYGLRVGNFSYVSSPLFLGDLDGNHFVIVLRSVNAIKTVVQDAVEAWKCTGFLNYYGLQRFGHSSQSRSFEIGKYLIRSDWGNAIDLILKPTSADLPFLREIKEKYLKTGDADGCAEECPVSIEKSLLFGIAKYGKTLNALQMLPRNLRQIYVHSYQSFLWNHVASRRMAQQDPDDYYAKPGDLYYNNIDEVTISDEFKTEDVIPEELISEMGETLVAPTNCTPSRKTSLIHPSIVGEDEIGKIPLKSVVLPVPGYATHYPKNESADWYTELLKADGLSSKNFNNSIKDFALPGSYRQLIVVPTNVEYEFHEYSDPNIPLVKSDLQLLNNTNDNQTNMSKSETQDNDICINKDKSQQAVVLTFNLPKSGYATMAIREITKTAIERR</sequence>
<dbReference type="WBParaSite" id="TREG1_67880.4">
    <property type="protein sequence ID" value="TREG1_67880.4"/>
    <property type="gene ID" value="TREG1_67880"/>
</dbReference>
<dbReference type="PIRSF" id="PIRSF037016">
    <property type="entry name" value="Pseudouridin_synth_euk_prd"/>
    <property type="match status" value="1"/>
</dbReference>
<evidence type="ECO:0000259" key="4">
    <source>
        <dbReference type="PROSITE" id="PS50984"/>
    </source>
</evidence>
<dbReference type="GO" id="GO:0005634">
    <property type="term" value="C:nucleus"/>
    <property type="evidence" value="ECO:0007669"/>
    <property type="project" value="TreeGrafter"/>
</dbReference>
<dbReference type="Gene3D" id="3.30.2350.20">
    <property type="entry name" value="TruD, catalytic domain"/>
    <property type="match status" value="2"/>
</dbReference>
<evidence type="ECO:0000313" key="5">
    <source>
        <dbReference type="Proteomes" id="UP000050795"/>
    </source>
</evidence>
<dbReference type="GO" id="GO:0008033">
    <property type="term" value="P:tRNA processing"/>
    <property type="evidence" value="ECO:0007669"/>
    <property type="project" value="UniProtKB-KW"/>
</dbReference>
<dbReference type="NCBIfam" id="TIGR00094">
    <property type="entry name" value="tRNA_TruD_broad"/>
    <property type="match status" value="1"/>
</dbReference>
<keyword evidence="5" id="KW-1185">Reference proteome</keyword>
<evidence type="ECO:0000256" key="3">
    <source>
        <dbReference type="ARBA" id="ARBA00023235"/>
    </source>
</evidence>
<dbReference type="PROSITE" id="PS50984">
    <property type="entry name" value="TRUD"/>
    <property type="match status" value="1"/>
</dbReference>
<keyword evidence="3" id="KW-0413">Isomerase</keyword>
<comment type="similarity">
    <text evidence="1">Belongs to the pseudouridine synthase TruD family.</text>
</comment>
<name>A0AA85K974_TRIRE</name>
<dbReference type="CDD" id="cd02576">
    <property type="entry name" value="PseudoU_synth_ScPUS7"/>
    <property type="match status" value="1"/>
</dbReference>
<dbReference type="InterPro" id="IPR011760">
    <property type="entry name" value="PsdUridine_synth_TruD_insert"/>
</dbReference>
<evidence type="ECO:0000256" key="1">
    <source>
        <dbReference type="ARBA" id="ARBA00007953"/>
    </source>
</evidence>
<dbReference type="InterPro" id="IPR020103">
    <property type="entry name" value="PsdUridine_synth_cat_dom_sf"/>
</dbReference>
<dbReference type="GO" id="GO:0001522">
    <property type="term" value="P:pseudouridine synthesis"/>
    <property type="evidence" value="ECO:0007669"/>
    <property type="project" value="InterPro"/>
</dbReference>
<organism evidence="5 6">
    <name type="scientific">Trichobilharzia regenti</name>
    <name type="common">Nasal bird schistosome</name>
    <dbReference type="NCBI Taxonomy" id="157069"/>
    <lineage>
        <taxon>Eukaryota</taxon>
        <taxon>Metazoa</taxon>
        <taxon>Spiralia</taxon>
        <taxon>Lophotrochozoa</taxon>
        <taxon>Platyhelminthes</taxon>
        <taxon>Trematoda</taxon>
        <taxon>Digenea</taxon>
        <taxon>Strigeidida</taxon>
        <taxon>Schistosomatoidea</taxon>
        <taxon>Schistosomatidae</taxon>
        <taxon>Trichobilharzia</taxon>
    </lineage>
</organism>
<dbReference type="InterPro" id="IPR020119">
    <property type="entry name" value="PsdUridine_synth_TruD_CS"/>
</dbReference>
<dbReference type="PROSITE" id="PS01268">
    <property type="entry name" value="UPF0024"/>
    <property type="match status" value="1"/>
</dbReference>
<dbReference type="GO" id="GO:0009982">
    <property type="term" value="F:pseudouridine synthase activity"/>
    <property type="evidence" value="ECO:0007669"/>
    <property type="project" value="InterPro"/>
</dbReference>
<dbReference type="PANTHER" id="PTHR13326:SF21">
    <property type="entry name" value="PSEUDOURIDYLATE SYNTHASE PUS7L"/>
    <property type="match status" value="1"/>
</dbReference>
<reference evidence="5" key="1">
    <citation type="submission" date="2022-06" db="EMBL/GenBank/DDBJ databases">
        <authorList>
            <person name="Berger JAMES D."/>
            <person name="Berger JAMES D."/>
        </authorList>
    </citation>
    <scope>NUCLEOTIDE SEQUENCE [LARGE SCALE GENOMIC DNA]</scope>
</reference>
<dbReference type="InterPro" id="IPR001656">
    <property type="entry name" value="PsdUridine_synth_TruD"/>
</dbReference>
<feature type="domain" description="TRUD" evidence="4">
    <location>
        <begin position="297"/>
        <end position="548"/>
    </location>
</feature>
<evidence type="ECO:0000256" key="2">
    <source>
        <dbReference type="ARBA" id="ARBA00022694"/>
    </source>
</evidence>
<proteinExistence type="inferred from homology"/>
<dbReference type="AlphaFoldDB" id="A0AA85K974"/>
<dbReference type="Pfam" id="PF01142">
    <property type="entry name" value="TruD"/>
    <property type="match status" value="2"/>
</dbReference>
<evidence type="ECO:0000313" key="6">
    <source>
        <dbReference type="WBParaSite" id="TREG1_67880.4"/>
    </source>
</evidence>
<dbReference type="SUPFAM" id="SSF55120">
    <property type="entry name" value="Pseudouridine synthase"/>
    <property type="match status" value="1"/>
</dbReference>
<reference evidence="6" key="2">
    <citation type="submission" date="2023-11" db="UniProtKB">
        <authorList>
            <consortium name="WormBaseParasite"/>
        </authorList>
    </citation>
    <scope>IDENTIFICATION</scope>
</reference>
<dbReference type="PANTHER" id="PTHR13326">
    <property type="entry name" value="TRNA PSEUDOURIDINE SYNTHASE D"/>
    <property type="match status" value="1"/>
</dbReference>
<dbReference type="GO" id="GO:0003723">
    <property type="term" value="F:RNA binding"/>
    <property type="evidence" value="ECO:0007669"/>
    <property type="project" value="InterPro"/>
</dbReference>
<dbReference type="Proteomes" id="UP000050795">
    <property type="component" value="Unassembled WGS sequence"/>
</dbReference>